<proteinExistence type="predicted"/>
<evidence type="ECO:0000313" key="3">
    <source>
        <dbReference type="Proteomes" id="UP000676565"/>
    </source>
</evidence>
<keyword evidence="2" id="KW-0540">Nuclease</keyword>
<evidence type="ECO:0000259" key="1">
    <source>
        <dbReference type="SMART" id="SM00507"/>
    </source>
</evidence>
<gene>
    <name evidence="2" type="ORF">J8F10_10765</name>
</gene>
<dbReference type="Gene3D" id="1.10.30.50">
    <property type="match status" value="1"/>
</dbReference>
<evidence type="ECO:0000313" key="2">
    <source>
        <dbReference type="EMBL" id="MBP3955764.1"/>
    </source>
</evidence>
<sequence>MSQRKKQIRQKFRDAVFHRDNFTCRTCGFFSAPESAENELDAHHITDRNEMPNGGYVAENGISLCAPCHEKAEAFHRGEPIPPGFTPADLYALIGSSEDEARAASERLGE</sequence>
<dbReference type="RefSeq" id="WP_210653824.1">
    <property type="nucleotide sequence ID" value="NZ_JAGKQQ010000001.1"/>
</dbReference>
<keyword evidence="2" id="KW-0378">Hydrolase</keyword>
<keyword evidence="3" id="KW-1185">Reference proteome</keyword>
<protein>
    <submittedName>
        <fullName evidence="2">HNH endonuclease</fullName>
    </submittedName>
</protein>
<dbReference type="InterPro" id="IPR003615">
    <property type="entry name" value="HNH_nuc"/>
</dbReference>
<organism evidence="2 3">
    <name type="scientific">Gemmata palustris</name>
    <dbReference type="NCBI Taxonomy" id="2822762"/>
    <lineage>
        <taxon>Bacteria</taxon>
        <taxon>Pseudomonadati</taxon>
        <taxon>Planctomycetota</taxon>
        <taxon>Planctomycetia</taxon>
        <taxon>Gemmatales</taxon>
        <taxon>Gemmataceae</taxon>
        <taxon>Gemmata</taxon>
    </lineage>
</organism>
<reference evidence="2 3" key="1">
    <citation type="submission" date="2021-04" db="EMBL/GenBank/DDBJ databases">
        <authorList>
            <person name="Ivanova A."/>
        </authorList>
    </citation>
    <scope>NUCLEOTIDE SEQUENCE [LARGE SCALE GENOMIC DNA]</scope>
    <source>
        <strain evidence="2 3">G18</strain>
    </source>
</reference>
<dbReference type="CDD" id="cd00085">
    <property type="entry name" value="HNHc"/>
    <property type="match status" value="1"/>
</dbReference>
<accession>A0ABS5BPU8</accession>
<dbReference type="Proteomes" id="UP000676565">
    <property type="component" value="Unassembled WGS sequence"/>
</dbReference>
<dbReference type="InterPro" id="IPR002711">
    <property type="entry name" value="HNH"/>
</dbReference>
<dbReference type="EMBL" id="JAGKQQ010000001">
    <property type="protein sequence ID" value="MBP3955764.1"/>
    <property type="molecule type" value="Genomic_DNA"/>
</dbReference>
<dbReference type="Pfam" id="PF01844">
    <property type="entry name" value="HNH"/>
    <property type="match status" value="1"/>
</dbReference>
<feature type="domain" description="HNH nuclease" evidence="1">
    <location>
        <begin position="11"/>
        <end position="70"/>
    </location>
</feature>
<name>A0ABS5BPU8_9BACT</name>
<comment type="caution">
    <text evidence="2">The sequence shown here is derived from an EMBL/GenBank/DDBJ whole genome shotgun (WGS) entry which is preliminary data.</text>
</comment>
<dbReference type="SMART" id="SM00507">
    <property type="entry name" value="HNHc"/>
    <property type="match status" value="1"/>
</dbReference>
<dbReference type="GO" id="GO:0004519">
    <property type="term" value="F:endonuclease activity"/>
    <property type="evidence" value="ECO:0007669"/>
    <property type="project" value="UniProtKB-KW"/>
</dbReference>
<keyword evidence="2" id="KW-0255">Endonuclease</keyword>